<proteinExistence type="predicted"/>
<name>G2Y8R5_BOTF4</name>
<evidence type="ECO:0000313" key="1">
    <source>
        <dbReference type="EMBL" id="CCD48991.1"/>
    </source>
</evidence>
<dbReference type="InParanoid" id="G2Y8R5"/>
<evidence type="ECO:0000313" key="2">
    <source>
        <dbReference type="Proteomes" id="UP000008177"/>
    </source>
</evidence>
<sequence length="86" mass="9897">MNTVPALKADSKDQVLGFTTAWYVLRRTLVTLYSMNFEPPPRLRKNSFAALATTFHCIRKKEKPDLWSHDTRDRQAGIALILFMKG</sequence>
<dbReference type="AlphaFoldDB" id="G2Y8R5"/>
<organism evidence="1 2">
    <name type="scientific">Botryotinia fuckeliana (strain T4)</name>
    <name type="common">Noble rot fungus</name>
    <name type="synonym">Botrytis cinerea</name>
    <dbReference type="NCBI Taxonomy" id="999810"/>
    <lineage>
        <taxon>Eukaryota</taxon>
        <taxon>Fungi</taxon>
        <taxon>Dikarya</taxon>
        <taxon>Ascomycota</taxon>
        <taxon>Pezizomycotina</taxon>
        <taxon>Leotiomycetes</taxon>
        <taxon>Helotiales</taxon>
        <taxon>Sclerotiniaceae</taxon>
        <taxon>Botrytis</taxon>
    </lineage>
</organism>
<dbReference type="Proteomes" id="UP000008177">
    <property type="component" value="Unplaced contigs"/>
</dbReference>
<reference evidence="2" key="1">
    <citation type="journal article" date="2011" name="PLoS Genet.">
        <title>Genomic analysis of the necrotrophic fungal pathogens Sclerotinia sclerotiorum and Botrytis cinerea.</title>
        <authorList>
            <person name="Amselem J."/>
            <person name="Cuomo C.A."/>
            <person name="van Kan J.A."/>
            <person name="Viaud M."/>
            <person name="Benito E.P."/>
            <person name="Couloux A."/>
            <person name="Coutinho P.M."/>
            <person name="de Vries R.P."/>
            <person name="Dyer P.S."/>
            <person name="Fillinger S."/>
            <person name="Fournier E."/>
            <person name="Gout L."/>
            <person name="Hahn M."/>
            <person name="Kohn L."/>
            <person name="Lapalu N."/>
            <person name="Plummer K.M."/>
            <person name="Pradier J.M."/>
            <person name="Quevillon E."/>
            <person name="Sharon A."/>
            <person name="Simon A."/>
            <person name="ten Have A."/>
            <person name="Tudzynski B."/>
            <person name="Tudzynski P."/>
            <person name="Wincker P."/>
            <person name="Andrew M."/>
            <person name="Anthouard V."/>
            <person name="Beever R.E."/>
            <person name="Beffa R."/>
            <person name="Benoit I."/>
            <person name="Bouzid O."/>
            <person name="Brault B."/>
            <person name="Chen Z."/>
            <person name="Choquer M."/>
            <person name="Collemare J."/>
            <person name="Cotton P."/>
            <person name="Danchin E.G."/>
            <person name="Da Silva C."/>
            <person name="Gautier A."/>
            <person name="Giraud C."/>
            <person name="Giraud T."/>
            <person name="Gonzalez C."/>
            <person name="Grossetete S."/>
            <person name="Guldener U."/>
            <person name="Henrissat B."/>
            <person name="Howlett B.J."/>
            <person name="Kodira C."/>
            <person name="Kretschmer M."/>
            <person name="Lappartient A."/>
            <person name="Leroch M."/>
            <person name="Levis C."/>
            <person name="Mauceli E."/>
            <person name="Neuveglise C."/>
            <person name="Oeser B."/>
            <person name="Pearson M."/>
            <person name="Poulain J."/>
            <person name="Poussereau N."/>
            <person name="Quesneville H."/>
            <person name="Rascle C."/>
            <person name="Schumacher J."/>
            <person name="Segurens B."/>
            <person name="Sexton A."/>
            <person name="Silva E."/>
            <person name="Sirven C."/>
            <person name="Soanes D.M."/>
            <person name="Talbot N.J."/>
            <person name="Templeton M."/>
            <person name="Yandava C."/>
            <person name="Yarden O."/>
            <person name="Zeng Q."/>
            <person name="Rollins J.A."/>
            <person name="Lebrun M.H."/>
            <person name="Dickman M."/>
        </authorList>
    </citation>
    <scope>NUCLEOTIDE SEQUENCE [LARGE SCALE GENOMIC DNA]</scope>
    <source>
        <strain evidence="2">T4</strain>
    </source>
</reference>
<dbReference type="HOGENOM" id="CLU_2497622_0_0_1"/>
<dbReference type="EMBL" id="FQ790300">
    <property type="protein sequence ID" value="CCD48991.1"/>
    <property type="molecule type" value="Genomic_DNA"/>
</dbReference>
<gene>
    <name evidence="1" type="ORF">BofuT4_uP028670.1</name>
</gene>
<accession>G2Y8R5</accession>
<protein>
    <submittedName>
        <fullName evidence="1">Uncharacterized protein</fullName>
    </submittedName>
</protein>